<comment type="subcellular location">
    <subcellularLocation>
        <location evidence="1">Endomembrane system</location>
        <topology evidence="1">Multi-pass membrane protein</topology>
    </subcellularLocation>
</comment>
<dbReference type="PANTHER" id="PTHR13301">
    <property type="entry name" value="X-BOX TRANSCRIPTION FACTOR-RELATED"/>
    <property type="match status" value="1"/>
</dbReference>
<feature type="transmembrane region" description="Helical" evidence="11">
    <location>
        <begin position="692"/>
        <end position="710"/>
    </location>
</feature>
<dbReference type="GO" id="GO:0016020">
    <property type="term" value="C:membrane"/>
    <property type="evidence" value="ECO:0007669"/>
    <property type="project" value="InterPro"/>
</dbReference>
<feature type="active site" evidence="8">
    <location>
        <position position="459"/>
    </location>
</feature>
<protein>
    <recommendedName>
        <fullName evidence="14">Glycosyltransferase 2-like domain-containing protein</fullName>
    </recommendedName>
</protein>
<keyword evidence="3" id="KW-0808">Transferase</keyword>
<keyword evidence="5 11" id="KW-1133">Transmembrane helix</keyword>
<feature type="transmembrane region" description="Helical" evidence="11">
    <location>
        <begin position="531"/>
        <end position="550"/>
    </location>
</feature>
<evidence type="ECO:0000256" key="10">
    <source>
        <dbReference type="PIRSR" id="PIRSR605150-3"/>
    </source>
</evidence>
<dbReference type="GO" id="GO:0071555">
    <property type="term" value="P:cell wall organization"/>
    <property type="evidence" value="ECO:0007669"/>
    <property type="project" value="UniProtKB-KW"/>
</dbReference>
<dbReference type="GO" id="GO:0012505">
    <property type="term" value="C:endomembrane system"/>
    <property type="evidence" value="ECO:0007669"/>
    <property type="project" value="UniProtKB-SubCell"/>
</dbReference>
<accession>A0A5N6R5I0</accession>
<dbReference type="InterPro" id="IPR005150">
    <property type="entry name" value="Cellulose_synth"/>
</dbReference>
<keyword evidence="6 11" id="KW-0472">Membrane</keyword>
<dbReference type="Pfam" id="PF03552">
    <property type="entry name" value="Cellulose_synt"/>
    <property type="match status" value="2"/>
</dbReference>
<dbReference type="AlphaFoldDB" id="A0A5N6R5I0"/>
<evidence type="ECO:0008006" key="14">
    <source>
        <dbReference type="Google" id="ProtNLM"/>
    </source>
</evidence>
<feature type="binding site" evidence="10">
    <location>
        <position position="316"/>
    </location>
    <ligand>
        <name>Mn(2+)</name>
        <dbReference type="ChEBI" id="CHEBI:29035"/>
    </ligand>
</feature>
<dbReference type="SUPFAM" id="SSF53448">
    <property type="entry name" value="Nucleotide-diphospho-sugar transferases"/>
    <property type="match status" value="1"/>
</dbReference>
<evidence type="ECO:0000256" key="8">
    <source>
        <dbReference type="PIRSR" id="PIRSR605150-1"/>
    </source>
</evidence>
<evidence type="ECO:0000313" key="13">
    <source>
        <dbReference type="Proteomes" id="UP000327013"/>
    </source>
</evidence>
<feature type="transmembrane region" description="Helical" evidence="11">
    <location>
        <begin position="570"/>
        <end position="590"/>
    </location>
</feature>
<dbReference type="Proteomes" id="UP000327013">
    <property type="component" value="Chromosome 5"/>
</dbReference>
<organism evidence="12 13">
    <name type="scientific">Carpinus fangiana</name>
    <dbReference type="NCBI Taxonomy" id="176857"/>
    <lineage>
        <taxon>Eukaryota</taxon>
        <taxon>Viridiplantae</taxon>
        <taxon>Streptophyta</taxon>
        <taxon>Embryophyta</taxon>
        <taxon>Tracheophyta</taxon>
        <taxon>Spermatophyta</taxon>
        <taxon>Magnoliopsida</taxon>
        <taxon>eudicotyledons</taxon>
        <taxon>Gunneridae</taxon>
        <taxon>Pentapetalae</taxon>
        <taxon>rosids</taxon>
        <taxon>fabids</taxon>
        <taxon>Fagales</taxon>
        <taxon>Betulaceae</taxon>
        <taxon>Carpinus</taxon>
    </lineage>
</organism>
<evidence type="ECO:0000256" key="1">
    <source>
        <dbReference type="ARBA" id="ARBA00004127"/>
    </source>
</evidence>
<sequence>MEEQRLRSSNSISSAPPLLLHTLKHARRTAFNRAFAAVYTCAISALLYYHALKLIHSATLSSSFFISLSFFLSDAFLAFMWASRQCFLMTIVYREEYPENLERVLRKPDFPALDVFICTADPYKEPPMRLISTVLAVMAYEYPTEKISIYVSDDGGSQLTMFACMEAAKFATHWLPFCRKKKMINRSPEVYFASNHSWCSETEKIKILYESMKARVENVLERGKVGEEYINEEPQCRALSKWTDGSFTRQDHPPVIQILLESSKSKDTTGHLMPNLIYVSREKRRTSPHNFKAGALNVLLRVSATMSNAPIILTLDCDMYSNDPQTPLRALCYLSDSEIQSQLGYVQFPQMFHGVNKNDIYACEYKRIFQTNPLGLDGLVGPNHVGTGCFFNRRAFFGGPSATNVSPEIPELSPNHIVDKNIQSQPILELAHKVAGCDYENKTQWGFEMGFRYGSLIEDFYTGFRLTCEGWRSTFCNPKRPAFLGDAPICLIDALQQCQRWMIGGLQVAFCKFRPITFGVRSVGPLVGLAYTNYSFWSFWFVPLTIYAFLPQLALLNGLTIFPKVSEPWFFLYVFLFLGAYGQDLFEFVIEGGTVPKWWNNQRMWMIRGLSSFMFGCLEFFLTRLGISTYGFGLTSKVVDDEQSKRYDQGKFEFGVSSPMFVPLTMAAIINLVSFFMGLLQVIRGSSSVEGLFLQMFIAGFAVLNSLPIYEAMVLRSDKGRMPFKTTMISTLIALLLIFGAWPYFVSCLAISTFLALK</sequence>
<keyword evidence="7" id="KW-0961">Cell wall biogenesis/degradation</keyword>
<evidence type="ECO:0000256" key="5">
    <source>
        <dbReference type="ARBA" id="ARBA00022989"/>
    </source>
</evidence>
<feature type="binding site" evidence="10">
    <location>
        <position position="292"/>
    </location>
    <ligand>
        <name>Mn(2+)</name>
        <dbReference type="ChEBI" id="CHEBI:29035"/>
    </ligand>
</feature>
<evidence type="ECO:0000256" key="11">
    <source>
        <dbReference type="SAM" id="Phobius"/>
    </source>
</evidence>
<keyword evidence="2" id="KW-0328">Glycosyltransferase</keyword>
<feature type="binding site" evidence="9">
    <location>
        <position position="124"/>
    </location>
    <ligand>
        <name>UDP-alpha-D-glucose</name>
        <dbReference type="ChEBI" id="CHEBI:58885"/>
    </ligand>
</feature>
<evidence type="ECO:0000256" key="6">
    <source>
        <dbReference type="ARBA" id="ARBA00023136"/>
    </source>
</evidence>
<dbReference type="Gene3D" id="3.90.550.10">
    <property type="entry name" value="Spore Coat Polysaccharide Biosynthesis Protein SpsA, Chain A"/>
    <property type="match status" value="2"/>
</dbReference>
<feature type="transmembrane region" description="Helical" evidence="11">
    <location>
        <begin position="610"/>
        <end position="632"/>
    </location>
</feature>
<evidence type="ECO:0000256" key="7">
    <source>
        <dbReference type="ARBA" id="ARBA00023316"/>
    </source>
</evidence>
<dbReference type="FunFam" id="3.90.550.10:FF:000135">
    <property type="entry name" value="Cellulose synthase-like protein G3"/>
    <property type="match status" value="1"/>
</dbReference>
<feature type="active site" evidence="8">
    <location>
        <position position="154"/>
    </location>
</feature>
<gene>
    <name evidence="12" type="ORF">FH972_011975</name>
</gene>
<name>A0A5N6R5I0_9ROSI</name>
<feature type="transmembrane region" description="Helical" evidence="11">
    <location>
        <begin position="34"/>
        <end position="52"/>
    </location>
</feature>
<feature type="binding site" evidence="9">
    <location>
        <position position="125"/>
    </location>
    <ligand>
        <name>UDP-alpha-D-glucose</name>
        <dbReference type="ChEBI" id="CHEBI:58885"/>
    </ligand>
</feature>
<keyword evidence="4 11" id="KW-0812">Transmembrane</keyword>
<evidence type="ECO:0000313" key="12">
    <source>
        <dbReference type="EMBL" id="KAE8055114.1"/>
    </source>
</evidence>
<reference evidence="12 13" key="1">
    <citation type="submission" date="2019-06" db="EMBL/GenBank/DDBJ databases">
        <title>A chromosomal-level reference genome of Carpinus fangiana (Coryloideae, Betulaceae).</title>
        <authorList>
            <person name="Yang X."/>
            <person name="Wang Z."/>
            <person name="Zhang L."/>
            <person name="Hao G."/>
            <person name="Liu J."/>
            <person name="Yang Y."/>
        </authorList>
    </citation>
    <scope>NUCLEOTIDE SEQUENCE [LARGE SCALE GENOMIC DNA]</scope>
    <source>
        <strain evidence="12">Cfa_2016G</strain>
        <tissue evidence="12">Leaf</tissue>
    </source>
</reference>
<evidence type="ECO:0000256" key="9">
    <source>
        <dbReference type="PIRSR" id="PIRSR605150-2"/>
    </source>
</evidence>
<evidence type="ECO:0000256" key="2">
    <source>
        <dbReference type="ARBA" id="ARBA00022676"/>
    </source>
</evidence>
<proteinExistence type="predicted"/>
<evidence type="ECO:0000256" key="4">
    <source>
        <dbReference type="ARBA" id="ARBA00022692"/>
    </source>
</evidence>
<feature type="binding site" evidence="9">
    <location>
        <position position="154"/>
    </location>
    <ligand>
        <name>UDP-alpha-D-glucose</name>
        <dbReference type="ChEBI" id="CHEBI:58885"/>
    </ligand>
</feature>
<keyword evidence="13" id="KW-1185">Reference proteome</keyword>
<dbReference type="InterPro" id="IPR029044">
    <property type="entry name" value="Nucleotide-diphossugar_trans"/>
</dbReference>
<dbReference type="GO" id="GO:0030244">
    <property type="term" value="P:cellulose biosynthetic process"/>
    <property type="evidence" value="ECO:0007669"/>
    <property type="project" value="InterPro"/>
</dbReference>
<feature type="transmembrane region" description="Helical" evidence="11">
    <location>
        <begin position="730"/>
        <end position="757"/>
    </location>
</feature>
<feature type="transmembrane region" description="Helical" evidence="11">
    <location>
        <begin position="64"/>
        <end position="82"/>
    </location>
</feature>
<feature type="transmembrane region" description="Helical" evidence="11">
    <location>
        <begin position="660"/>
        <end position="680"/>
    </location>
</feature>
<dbReference type="OrthoDB" id="72851at2759"/>
<dbReference type="EMBL" id="CM017325">
    <property type="protein sequence ID" value="KAE8055114.1"/>
    <property type="molecule type" value="Genomic_DNA"/>
</dbReference>
<dbReference type="GO" id="GO:0016760">
    <property type="term" value="F:cellulose synthase (UDP-forming) activity"/>
    <property type="evidence" value="ECO:0007669"/>
    <property type="project" value="InterPro"/>
</dbReference>
<evidence type="ECO:0000256" key="3">
    <source>
        <dbReference type="ARBA" id="ARBA00022679"/>
    </source>
</evidence>